<name>A0ABV0FW75_9BURK</name>
<dbReference type="Gene3D" id="1.10.10.10">
    <property type="entry name" value="Winged helix-like DNA-binding domain superfamily/Winged helix DNA-binding domain"/>
    <property type="match status" value="1"/>
</dbReference>
<dbReference type="InterPro" id="IPR039425">
    <property type="entry name" value="RNA_pol_sigma-70-like"/>
</dbReference>
<dbReference type="PANTHER" id="PTHR43133:SF39">
    <property type="entry name" value="SIMILAR TO RNA POLYMERASE SIGMA-E FACTOR"/>
    <property type="match status" value="1"/>
</dbReference>
<proteinExistence type="inferred from homology"/>
<comment type="caution">
    <text evidence="6">The sequence shown here is derived from an EMBL/GenBank/DDBJ whole genome shotgun (WGS) entry which is preliminary data.</text>
</comment>
<dbReference type="Gene3D" id="1.10.1740.10">
    <property type="match status" value="1"/>
</dbReference>
<dbReference type="InterPro" id="IPR011517">
    <property type="entry name" value="RNA_pol_sigma70_ECF-like"/>
</dbReference>
<keyword evidence="2" id="KW-0805">Transcription regulation</keyword>
<dbReference type="NCBIfam" id="TIGR02937">
    <property type="entry name" value="sigma70-ECF"/>
    <property type="match status" value="1"/>
</dbReference>
<dbReference type="RefSeq" id="WP_347703002.1">
    <property type="nucleotide sequence ID" value="NZ_JBDPZD010000001.1"/>
</dbReference>
<dbReference type="SUPFAM" id="SSF88659">
    <property type="entry name" value="Sigma3 and sigma4 domains of RNA polymerase sigma factors"/>
    <property type="match status" value="1"/>
</dbReference>
<evidence type="ECO:0000256" key="2">
    <source>
        <dbReference type="ARBA" id="ARBA00023015"/>
    </source>
</evidence>
<evidence type="ECO:0000313" key="6">
    <source>
        <dbReference type="EMBL" id="MEO3690169.1"/>
    </source>
</evidence>
<organism evidence="6 7">
    <name type="scientific">Roseateles paludis</name>
    <dbReference type="NCBI Taxonomy" id="3145238"/>
    <lineage>
        <taxon>Bacteria</taxon>
        <taxon>Pseudomonadati</taxon>
        <taxon>Pseudomonadota</taxon>
        <taxon>Betaproteobacteria</taxon>
        <taxon>Burkholderiales</taxon>
        <taxon>Sphaerotilaceae</taxon>
        <taxon>Roseateles</taxon>
    </lineage>
</organism>
<evidence type="ECO:0000256" key="3">
    <source>
        <dbReference type="ARBA" id="ARBA00023082"/>
    </source>
</evidence>
<dbReference type="Proteomes" id="UP001495147">
    <property type="component" value="Unassembled WGS sequence"/>
</dbReference>
<dbReference type="InterPro" id="IPR036388">
    <property type="entry name" value="WH-like_DNA-bd_sf"/>
</dbReference>
<dbReference type="InterPro" id="IPR053812">
    <property type="entry name" value="HTH_Sigma70_ECF-like"/>
</dbReference>
<sequence length="194" mass="21655">MSELSTPSAPPTALGELIQRVNANEPGAQEALFSAAYPELRKLAHSRLFDGGRSTVMNTTALVHESYLRFIKGGRLYSEERRAFFAYASQVMRSVIIDAVRESQAQRRGGGLTMLTLDTSRPDSLPSAEDDLLRVHEALHALAQAEPRLAKVVEMRYFGGYSETEIGETLDLTERTVRRDWEKARLLLSALMEI</sequence>
<dbReference type="EMBL" id="JBDPZD010000001">
    <property type="protein sequence ID" value="MEO3690169.1"/>
    <property type="molecule type" value="Genomic_DNA"/>
</dbReference>
<keyword evidence="7" id="KW-1185">Reference proteome</keyword>
<protein>
    <submittedName>
        <fullName evidence="6">ECF-type sigma factor</fullName>
    </submittedName>
</protein>
<dbReference type="NCBIfam" id="TIGR02999">
    <property type="entry name" value="Sig-70_X6"/>
    <property type="match status" value="1"/>
</dbReference>
<dbReference type="InterPro" id="IPR014284">
    <property type="entry name" value="RNA_pol_sigma-70_dom"/>
</dbReference>
<keyword evidence="3" id="KW-0731">Sigma factor</keyword>
<dbReference type="SUPFAM" id="SSF88946">
    <property type="entry name" value="Sigma2 domain of RNA polymerase sigma factors"/>
    <property type="match status" value="1"/>
</dbReference>
<dbReference type="InterPro" id="IPR013324">
    <property type="entry name" value="RNA_pol_sigma_r3/r4-like"/>
</dbReference>
<dbReference type="InterPro" id="IPR013325">
    <property type="entry name" value="RNA_pol_sigma_r2"/>
</dbReference>
<dbReference type="Pfam" id="PF07638">
    <property type="entry name" value="Sigma70_ECF"/>
    <property type="match status" value="1"/>
</dbReference>
<reference evidence="6 7" key="1">
    <citation type="submission" date="2024-05" db="EMBL/GenBank/DDBJ databases">
        <title>Roseateles sp. DJS-2-20 16S ribosomal RNA gene Genome sequencing and assembly.</title>
        <authorList>
            <person name="Woo H."/>
        </authorList>
    </citation>
    <scope>NUCLEOTIDE SEQUENCE [LARGE SCALE GENOMIC DNA]</scope>
    <source>
        <strain evidence="6 7">DJS-2-20</strain>
    </source>
</reference>
<evidence type="ECO:0000259" key="5">
    <source>
        <dbReference type="Pfam" id="PF07638"/>
    </source>
</evidence>
<keyword evidence="4" id="KW-0804">Transcription</keyword>
<evidence type="ECO:0000256" key="1">
    <source>
        <dbReference type="ARBA" id="ARBA00010641"/>
    </source>
</evidence>
<comment type="similarity">
    <text evidence="1">Belongs to the sigma-70 factor family. ECF subfamily.</text>
</comment>
<evidence type="ECO:0000256" key="4">
    <source>
        <dbReference type="ARBA" id="ARBA00023163"/>
    </source>
</evidence>
<dbReference type="PANTHER" id="PTHR43133">
    <property type="entry name" value="RNA POLYMERASE ECF-TYPE SIGMA FACTO"/>
    <property type="match status" value="1"/>
</dbReference>
<accession>A0ABV0FW75</accession>
<gene>
    <name evidence="6" type="ORF">ABDJ85_01750</name>
</gene>
<feature type="domain" description="RNA polymerase sigma-70 ECF-like HTH" evidence="5">
    <location>
        <begin position="14"/>
        <end position="188"/>
    </location>
</feature>
<evidence type="ECO:0000313" key="7">
    <source>
        <dbReference type="Proteomes" id="UP001495147"/>
    </source>
</evidence>